<dbReference type="EMBL" id="KF577591">
    <property type="protein sequence ID" value="AGY35493.1"/>
    <property type="molecule type" value="Genomic_DNA"/>
</dbReference>
<name>U5NWM0_9MICC</name>
<keyword evidence="2" id="KW-0614">Plasmid</keyword>
<proteinExistence type="predicted"/>
<evidence type="ECO:0000256" key="1">
    <source>
        <dbReference type="SAM" id="MobiDB-lite"/>
    </source>
</evidence>
<sequence>MTEATPPPKNRPTRLDPDQHAGEYAPEPALLEILANLGGAASWRTATAGQRARVIAAAGQLRSAGLDPRSIGLVSEARVAQLQGMERPAARVARSKVTDFPAPAVTVRLWDEKDVEAFLSWRVQHSAYPRRFKNRYAPGAASSTD</sequence>
<accession>U5NWM0</accession>
<protein>
    <submittedName>
        <fullName evidence="2">Uncharacterized protein</fullName>
    </submittedName>
</protein>
<dbReference type="AlphaFoldDB" id="U5NWM0"/>
<geneLocation type="plasmid" evidence="2">
    <name>pLMV7</name>
</geneLocation>
<feature type="compositionally biased region" description="Pro residues" evidence="1">
    <location>
        <begin position="1"/>
        <end position="10"/>
    </location>
</feature>
<organism evidence="2">
    <name type="scientific">Micrococcus sp. V7</name>
    <dbReference type="NCBI Taxonomy" id="404582"/>
    <lineage>
        <taxon>Bacteria</taxon>
        <taxon>Bacillati</taxon>
        <taxon>Actinomycetota</taxon>
        <taxon>Actinomycetes</taxon>
        <taxon>Micrococcales</taxon>
        <taxon>Micrococcaceae</taxon>
        <taxon>Micrococcus</taxon>
    </lineage>
</organism>
<feature type="region of interest" description="Disordered" evidence="1">
    <location>
        <begin position="1"/>
        <end position="23"/>
    </location>
</feature>
<gene>
    <name evidence="2" type="ORF">LMV7_p00720</name>
</gene>
<evidence type="ECO:0000313" key="2">
    <source>
        <dbReference type="EMBL" id="AGY35493.1"/>
    </source>
</evidence>
<reference evidence="2" key="1">
    <citation type="journal article" date="2013" name="Genome Announc.">
        <title>First complete sequence of a giant linear plasmid from a micrococcus strain isolated from an extremely high-altitude lake.</title>
        <authorList>
            <person name="Dib J.R."/>
            <person name="Schuldes J."/>
            <person name="Thurmer A."/>
            <person name="Farias M.E."/>
            <person name="Daniel R."/>
            <person name="Meinhardt F."/>
        </authorList>
    </citation>
    <scope>NUCLEOTIDE SEQUENCE</scope>
    <source>
        <strain evidence="2">V7</strain>
        <plasmid evidence="2">pLMV7</plasmid>
    </source>
</reference>